<gene>
    <name evidence="1" type="ORF">CW311_17085</name>
</gene>
<accession>A0A2N0WBT3</accession>
<sequence>MTNISNSGISNKQQMAQLKHAQTIQSWHEPAIETLNSYLKVRRANLRRINRDEANAAVTRDELVEALHQTHRMSYCDAGLVITSLLRANRIIMFGRFIQVKDQGGEE</sequence>
<proteinExistence type="predicted"/>
<dbReference type="AlphaFoldDB" id="A0A2N0WBT3"/>
<dbReference type="EMBL" id="PISJ01000019">
    <property type="protein sequence ID" value="PKF31950.1"/>
    <property type="molecule type" value="Genomic_DNA"/>
</dbReference>
<evidence type="ECO:0000313" key="2">
    <source>
        <dbReference type="Proteomes" id="UP000233553"/>
    </source>
</evidence>
<dbReference type="Proteomes" id="UP000233553">
    <property type="component" value="Unassembled WGS sequence"/>
</dbReference>
<name>A0A2N0WBT3_9GAMM</name>
<reference evidence="1 2" key="1">
    <citation type="submission" date="2017-12" db="EMBL/GenBank/DDBJ databases">
        <title>Draft Genome sequences of multiple microbial strains isolated from spacecraft associated surfaces.</title>
        <authorList>
            <person name="Seuylemezian A."/>
            <person name="Vaishampayan P."/>
            <person name="Venkateswaran K."/>
        </authorList>
    </citation>
    <scope>NUCLEOTIDE SEQUENCE [LARGE SCALE GENOMIC DNA]</scope>
    <source>
        <strain evidence="1 2">2P01AA</strain>
    </source>
</reference>
<dbReference type="RefSeq" id="WP_101237275.1">
    <property type="nucleotide sequence ID" value="NZ_PISJ01000019.1"/>
</dbReference>
<protein>
    <submittedName>
        <fullName evidence="1">Uncharacterized protein</fullName>
    </submittedName>
</protein>
<evidence type="ECO:0000313" key="1">
    <source>
        <dbReference type="EMBL" id="PKF31950.1"/>
    </source>
</evidence>
<comment type="caution">
    <text evidence="1">The sequence shown here is derived from an EMBL/GenBank/DDBJ whole genome shotgun (WGS) entry which is preliminary data.</text>
</comment>
<organism evidence="1 2">
    <name type="scientific">Acinetobacter proteolyticus</name>
    <dbReference type="NCBI Taxonomy" id="1776741"/>
    <lineage>
        <taxon>Bacteria</taxon>
        <taxon>Pseudomonadati</taxon>
        <taxon>Pseudomonadota</taxon>
        <taxon>Gammaproteobacteria</taxon>
        <taxon>Moraxellales</taxon>
        <taxon>Moraxellaceae</taxon>
        <taxon>Acinetobacter</taxon>
    </lineage>
</organism>